<feature type="region of interest" description="Disordered" evidence="12">
    <location>
        <begin position="373"/>
        <end position="823"/>
    </location>
</feature>
<evidence type="ECO:0000256" key="11">
    <source>
        <dbReference type="ARBA" id="ARBA00044757"/>
    </source>
</evidence>
<evidence type="ECO:0000256" key="12">
    <source>
        <dbReference type="SAM" id="MobiDB-lite"/>
    </source>
</evidence>
<comment type="similarity">
    <text evidence="11">Belongs to the Nibrin family.</text>
</comment>
<dbReference type="Pfam" id="PF08599">
    <property type="entry name" value="Nbs1_C"/>
    <property type="match status" value="1"/>
</dbReference>
<accession>A0A6J2W5D4</accession>
<comment type="subcellular location">
    <subcellularLocation>
        <location evidence="2">Chromosome</location>
        <location evidence="2">Telomere</location>
    </subcellularLocation>
    <subcellularLocation>
        <location evidence="1">Nucleus</location>
        <location evidence="1">PML body</location>
    </subcellularLocation>
</comment>
<evidence type="ECO:0000256" key="10">
    <source>
        <dbReference type="ARBA" id="ARBA00023306"/>
    </source>
</evidence>
<dbReference type="GeneID" id="115820121"/>
<keyword evidence="5" id="KW-0227">DNA damage</keyword>
<organism evidence="14 15">
    <name type="scientific">Chanos chanos</name>
    <name type="common">Milkfish</name>
    <name type="synonym">Mugil chanos</name>
    <dbReference type="NCBI Taxonomy" id="29144"/>
    <lineage>
        <taxon>Eukaryota</taxon>
        <taxon>Metazoa</taxon>
        <taxon>Chordata</taxon>
        <taxon>Craniata</taxon>
        <taxon>Vertebrata</taxon>
        <taxon>Euteleostomi</taxon>
        <taxon>Actinopterygii</taxon>
        <taxon>Neopterygii</taxon>
        <taxon>Teleostei</taxon>
        <taxon>Ostariophysi</taxon>
        <taxon>Gonorynchiformes</taxon>
        <taxon>Chanidae</taxon>
        <taxon>Chanos</taxon>
    </lineage>
</organism>
<dbReference type="SUPFAM" id="SSF52113">
    <property type="entry name" value="BRCT domain"/>
    <property type="match status" value="1"/>
</dbReference>
<dbReference type="Pfam" id="PF16508">
    <property type="entry name" value="NIBRIN_BRCT_II"/>
    <property type="match status" value="1"/>
</dbReference>
<dbReference type="AlphaFoldDB" id="A0A6J2W5D4"/>
<dbReference type="PIRSF" id="PIRSF011869">
    <property type="entry name" value="Nibrin_animal"/>
    <property type="match status" value="1"/>
</dbReference>
<feature type="region of interest" description="Disordered" evidence="12">
    <location>
        <begin position="847"/>
        <end position="878"/>
    </location>
</feature>
<dbReference type="InterPro" id="IPR016592">
    <property type="entry name" value="Nibrin_met"/>
</dbReference>
<keyword evidence="10" id="KW-0131">Cell cycle</keyword>
<feature type="domain" description="FHA" evidence="13">
    <location>
        <begin position="22"/>
        <end position="70"/>
    </location>
</feature>
<name>A0A6J2W5D4_CHACN</name>
<evidence type="ECO:0000256" key="6">
    <source>
        <dbReference type="ARBA" id="ARBA00022895"/>
    </source>
</evidence>
<dbReference type="SUPFAM" id="SSF49879">
    <property type="entry name" value="SMAD/FHA domain"/>
    <property type="match status" value="1"/>
</dbReference>
<sequence>MWKLLPIESGGEPFYLFPGKEYVVGRKNCDILLSSDQSISRVHAHLTVSTQALTLKDSSKYGTFVNGDQLAGGAMRTLKSGDRVTFGVFNSKYRVEQECLVVCSSCVDSEGKASLSQSLLSLGGRLVSSWTQDCTHLVMPSVKVTIKTICALLCCRPIVKPEFFTEFSKALQQKQAPPKAESFYPEINEPSLNKDDVDLKARPERGSLFSGKEFVFLCSKQMKRLSQAVSFGGGRSQLLEEGSLPLSLLESPQTCVIDMITGSSQTLISASTRKWVDSIGQILYRKSLRFITESEIGLAAIYATNQTYCNPCSTMGPVTGKQEIRDATLSQNAAVDETTLPAASQNITAYVVNTEPSQGVRKMNASAVGVVAETPEKKPRQAVSTPISSTTTSDKPSICAAAEVFRPSENTSKVGSEQKESKVEEVHQTREEVQGDDSAKFRAPPSNGVTQKKSPQKQSSLTSFFQPLSKKRPRDDGASSNQSDAKFSRVDYEDERDEKKRAAQSVLSQSIDSRTPTTNNSTHTTARMSQIQSKTDRPNLGSSFDAGTTFSPSLGLGPGLDQSSSSSGTRQNQDAVCSDSGLSKKRKEPLPDLPTEAEQQEGSGDLDLSLEELESIMSADMDEPLESSANKKRCLDQEHSGAANRKQWPHQEDITTSKKKQKQDERESVTSQNKHLEKSKHRTASGEPYSARGGYSSANRKQHSQLEECSSANRNQRTQSVASVKEEEEEEVSFQTSKIQNSVSDAARPSPPSSVKQESNDSHAVSGSGNDSELPRRLLQVQFKSLTVSATPRRRPDPLQPQDPNVKNFKKFRKVPVPGSQGLPKIIGGCDLVAHNRSKSSEVEEWLRSAAEEEKQNDRDESLADDLFRYNPKPNKRR</sequence>
<evidence type="ECO:0000256" key="7">
    <source>
        <dbReference type="ARBA" id="ARBA00023204"/>
    </source>
</evidence>
<evidence type="ECO:0000259" key="13">
    <source>
        <dbReference type="PROSITE" id="PS50006"/>
    </source>
</evidence>
<feature type="compositionally biased region" description="Basic and acidic residues" evidence="12">
    <location>
        <begin position="649"/>
        <end position="668"/>
    </location>
</feature>
<dbReference type="CDD" id="cd17741">
    <property type="entry name" value="BRCT_nibrin"/>
    <property type="match status" value="1"/>
</dbReference>
<dbReference type="FunFam" id="2.60.200.20:FF:000017">
    <property type="entry name" value="Nibrin"/>
    <property type="match status" value="1"/>
</dbReference>
<dbReference type="InterPro" id="IPR013908">
    <property type="entry name" value="Nibrin_C"/>
</dbReference>
<dbReference type="InParanoid" id="A0A6J2W5D4"/>
<gene>
    <name evidence="15" type="primary">nbn</name>
</gene>
<keyword evidence="6" id="KW-0779">Telomere</keyword>
<dbReference type="RefSeq" id="XP_030639453.1">
    <property type="nucleotide sequence ID" value="XM_030783593.1"/>
</dbReference>
<dbReference type="GO" id="GO:0000723">
    <property type="term" value="P:telomere maintenance"/>
    <property type="evidence" value="ECO:0007669"/>
    <property type="project" value="InterPro"/>
</dbReference>
<reference evidence="15" key="1">
    <citation type="submission" date="2025-08" db="UniProtKB">
        <authorList>
            <consortium name="RefSeq"/>
        </authorList>
    </citation>
    <scope>IDENTIFICATION</scope>
</reference>
<dbReference type="Gene3D" id="3.40.50.10190">
    <property type="entry name" value="BRCT domain"/>
    <property type="match status" value="1"/>
</dbReference>
<feature type="compositionally biased region" description="Basic and acidic residues" evidence="12">
    <location>
        <begin position="486"/>
        <end position="501"/>
    </location>
</feature>
<keyword evidence="7" id="KW-0234">DNA repair</keyword>
<protein>
    <recommendedName>
        <fullName evidence="3">Nibrin</fullName>
    </recommendedName>
</protein>
<evidence type="ECO:0000256" key="2">
    <source>
        <dbReference type="ARBA" id="ARBA00004574"/>
    </source>
</evidence>
<dbReference type="FunFam" id="3.40.50.10980:FF:000001">
    <property type="entry name" value="Nibrin"/>
    <property type="match status" value="1"/>
</dbReference>
<feature type="compositionally biased region" description="Acidic residues" evidence="12">
    <location>
        <begin position="608"/>
        <end position="625"/>
    </location>
</feature>
<feature type="compositionally biased region" description="Polar residues" evidence="12">
    <location>
        <begin position="540"/>
        <end position="552"/>
    </location>
</feature>
<dbReference type="InterPro" id="IPR043014">
    <property type="entry name" value="Nibrin_BRCT2_sf"/>
</dbReference>
<dbReference type="GO" id="GO:0030870">
    <property type="term" value="C:Mre11 complex"/>
    <property type="evidence" value="ECO:0007669"/>
    <property type="project" value="InterPro"/>
</dbReference>
<dbReference type="Pfam" id="PF00498">
    <property type="entry name" value="FHA"/>
    <property type="match status" value="1"/>
</dbReference>
<feature type="compositionally biased region" description="Basic and acidic residues" evidence="12">
    <location>
        <begin position="416"/>
        <end position="440"/>
    </location>
</feature>
<evidence type="ECO:0000256" key="8">
    <source>
        <dbReference type="ARBA" id="ARBA00023242"/>
    </source>
</evidence>
<dbReference type="GO" id="GO:0000781">
    <property type="term" value="C:chromosome, telomeric region"/>
    <property type="evidence" value="ECO:0007669"/>
    <property type="project" value="UniProtKB-SubCell"/>
</dbReference>
<dbReference type="Proteomes" id="UP000504632">
    <property type="component" value="Chromosome 9"/>
</dbReference>
<evidence type="ECO:0000256" key="1">
    <source>
        <dbReference type="ARBA" id="ARBA00004322"/>
    </source>
</evidence>
<evidence type="ECO:0000313" key="15">
    <source>
        <dbReference type="RefSeq" id="XP_030639453.1"/>
    </source>
</evidence>
<feature type="compositionally biased region" description="Polar residues" evidence="12">
    <location>
        <begin position="447"/>
        <end position="466"/>
    </location>
</feature>
<dbReference type="InterPro" id="IPR001357">
    <property type="entry name" value="BRCT_dom"/>
</dbReference>
<dbReference type="FunCoup" id="A0A6J2W5D4">
    <property type="interactions" value="393"/>
</dbReference>
<dbReference type="GO" id="GO:0016605">
    <property type="term" value="C:PML body"/>
    <property type="evidence" value="ECO:0007669"/>
    <property type="project" value="UniProtKB-SubCell"/>
</dbReference>
<keyword evidence="8" id="KW-0539">Nucleus</keyword>
<dbReference type="SMART" id="SM01348">
    <property type="entry name" value="Nbs1_C"/>
    <property type="match status" value="1"/>
</dbReference>
<dbReference type="Gene3D" id="3.40.50.10980">
    <property type="entry name" value="Nibrin, BRCT2 domain"/>
    <property type="match status" value="1"/>
</dbReference>
<evidence type="ECO:0000256" key="9">
    <source>
        <dbReference type="ARBA" id="ARBA00023254"/>
    </source>
</evidence>
<dbReference type="OrthoDB" id="552194at2759"/>
<dbReference type="GO" id="GO:0007095">
    <property type="term" value="P:mitotic G2 DNA damage checkpoint signaling"/>
    <property type="evidence" value="ECO:0007669"/>
    <property type="project" value="InterPro"/>
</dbReference>
<dbReference type="CDD" id="cd22667">
    <property type="entry name" value="FHA_NBN"/>
    <property type="match status" value="1"/>
</dbReference>
<feature type="compositionally biased region" description="Low complexity" evidence="12">
    <location>
        <begin position="515"/>
        <end position="525"/>
    </location>
</feature>
<dbReference type="PROSITE" id="PS50006">
    <property type="entry name" value="FHA_DOMAIN"/>
    <property type="match status" value="1"/>
</dbReference>
<feature type="compositionally biased region" description="Polar residues" evidence="12">
    <location>
        <begin position="505"/>
        <end position="514"/>
    </location>
</feature>
<feature type="compositionally biased region" description="Polar residues" evidence="12">
    <location>
        <begin position="382"/>
        <end position="395"/>
    </location>
</feature>
<feature type="compositionally biased region" description="Basic and acidic residues" evidence="12">
    <location>
        <begin position="847"/>
        <end position="868"/>
    </location>
</feature>
<evidence type="ECO:0000256" key="4">
    <source>
        <dbReference type="ARBA" id="ARBA00022454"/>
    </source>
</evidence>
<dbReference type="PANTHER" id="PTHR12162:SF0">
    <property type="entry name" value="NIBRIN"/>
    <property type="match status" value="1"/>
</dbReference>
<dbReference type="GO" id="GO:0000724">
    <property type="term" value="P:double-strand break repair via homologous recombination"/>
    <property type="evidence" value="ECO:0007669"/>
    <property type="project" value="TreeGrafter"/>
</dbReference>
<proteinExistence type="inferred from homology"/>
<feature type="compositionally biased region" description="Polar residues" evidence="12">
    <location>
        <begin position="753"/>
        <end position="771"/>
    </location>
</feature>
<evidence type="ECO:0000256" key="3">
    <source>
        <dbReference type="ARBA" id="ARBA00020013"/>
    </source>
</evidence>
<dbReference type="InterPro" id="IPR032429">
    <property type="entry name" value="Nibrin_BRCT2"/>
</dbReference>
<dbReference type="Gene3D" id="2.60.200.20">
    <property type="match status" value="1"/>
</dbReference>
<dbReference type="GO" id="GO:0051321">
    <property type="term" value="P:meiotic cell cycle"/>
    <property type="evidence" value="ECO:0007669"/>
    <property type="project" value="UniProtKB-KW"/>
</dbReference>
<dbReference type="InterPro" id="IPR040227">
    <property type="entry name" value="Nibrin-rel"/>
</dbReference>
<dbReference type="PANTHER" id="PTHR12162">
    <property type="entry name" value="NIBRIN-RELATED"/>
    <property type="match status" value="1"/>
</dbReference>
<dbReference type="InterPro" id="IPR008984">
    <property type="entry name" value="SMAD_FHA_dom_sf"/>
</dbReference>
<keyword evidence="4" id="KW-0158">Chromosome</keyword>
<feature type="compositionally biased region" description="Polar residues" evidence="12">
    <location>
        <begin position="733"/>
        <end position="744"/>
    </location>
</feature>
<dbReference type="Pfam" id="PF00533">
    <property type="entry name" value="BRCT"/>
    <property type="match status" value="1"/>
</dbReference>
<dbReference type="SMART" id="SM00240">
    <property type="entry name" value="FHA"/>
    <property type="match status" value="1"/>
</dbReference>
<dbReference type="CTD" id="4683"/>
<dbReference type="InterPro" id="IPR036420">
    <property type="entry name" value="BRCT_dom_sf"/>
</dbReference>
<keyword evidence="14" id="KW-1185">Reference proteome</keyword>
<keyword evidence="9" id="KW-0469">Meiosis</keyword>
<dbReference type="InterPro" id="IPR000253">
    <property type="entry name" value="FHA_dom"/>
</dbReference>
<evidence type="ECO:0000256" key="5">
    <source>
        <dbReference type="ARBA" id="ARBA00022763"/>
    </source>
</evidence>
<dbReference type="GO" id="GO:0003684">
    <property type="term" value="F:damaged DNA binding"/>
    <property type="evidence" value="ECO:0007669"/>
    <property type="project" value="TreeGrafter"/>
</dbReference>
<feature type="compositionally biased region" description="Polar residues" evidence="12">
    <location>
        <begin position="561"/>
        <end position="575"/>
    </location>
</feature>
<feature type="compositionally biased region" description="Polar residues" evidence="12">
    <location>
        <begin position="707"/>
        <end position="722"/>
    </location>
</feature>
<evidence type="ECO:0000313" key="14">
    <source>
        <dbReference type="Proteomes" id="UP000504632"/>
    </source>
</evidence>